<proteinExistence type="inferred from homology"/>
<dbReference type="GO" id="GO:0004252">
    <property type="term" value="F:serine-type endopeptidase activity"/>
    <property type="evidence" value="ECO:0007669"/>
    <property type="project" value="InterPro"/>
</dbReference>
<dbReference type="GO" id="GO:0005576">
    <property type="term" value="C:extracellular region"/>
    <property type="evidence" value="ECO:0007669"/>
    <property type="project" value="UniProtKB-SubCell"/>
</dbReference>
<comment type="subcellular location">
    <subcellularLocation>
        <location evidence="1">Secreted</location>
    </subcellularLocation>
</comment>
<keyword evidence="8" id="KW-0865">Zymogen</keyword>
<dbReference type="PROSITE" id="PS00134">
    <property type="entry name" value="TRYPSIN_HIS"/>
    <property type="match status" value="1"/>
</dbReference>
<evidence type="ECO:0000256" key="5">
    <source>
        <dbReference type="ARBA" id="ARBA00022729"/>
    </source>
</evidence>
<keyword evidence="7 10" id="KW-0720">Serine protease</keyword>
<dbReference type="CDD" id="cd00190">
    <property type="entry name" value="Tryp_SPc"/>
    <property type="match status" value="1"/>
</dbReference>
<dbReference type="SUPFAM" id="SSF50494">
    <property type="entry name" value="Trypsin-like serine proteases"/>
    <property type="match status" value="1"/>
</dbReference>
<dbReference type="InterPro" id="IPR018114">
    <property type="entry name" value="TRYPSIN_HIS"/>
</dbReference>
<evidence type="ECO:0000256" key="11">
    <source>
        <dbReference type="SAM" id="SignalP"/>
    </source>
</evidence>
<dbReference type="PROSITE" id="PS00135">
    <property type="entry name" value="TRYPSIN_SER"/>
    <property type="match status" value="1"/>
</dbReference>
<dbReference type="InterPro" id="IPR001254">
    <property type="entry name" value="Trypsin_dom"/>
</dbReference>
<comment type="similarity">
    <text evidence="2">Belongs to the peptidase S1 family.</text>
</comment>
<accession>V5GNA0</accession>
<evidence type="ECO:0000256" key="10">
    <source>
        <dbReference type="RuleBase" id="RU363034"/>
    </source>
</evidence>
<keyword evidence="4 10" id="KW-0645">Protease</keyword>
<dbReference type="PRINTS" id="PR00722">
    <property type="entry name" value="CHYMOTRYPSIN"/>
</dbReference>
<feature type="chain" id="PRO_5004733854" evidence="11">
    <location>
        <begin position="20"/>
        <end position="279"/>
    </location>
</feature>
<dbReference type="Pfam" id="PF00089">
    <property type="entry name" value="Trypsin"/>
    <property type="match status" value="1"/>
</dbReference>
<evidence type="ECO:0000256" key="8">
    <source>
        <dbReference type="ARBA" id="ARBA00023145"/>
    </source>
</evidence>
<dbReference type="PROSITE" id="PS50240">
    <property type="entry name" value="TRYPSIN_DOM"/>
    <property type="match status" value="1"/>
</dbReference>
<dbReference type="SMART" id="SM00020">
    <property type="entry name" value="Tryp_SPc"/>
    <property type="match status" value="1"/>
</dbReference>
<reference evidence="13" key="1">
    <citation type="submission" date="2013-07" db="EMBL/GenBank/DDBJ databases">
        <title>Midgut Transcriptome Profiling of Anoplphora glabripennis, a Lignocellulose Degrading, Wood-Boring Cerambycid.</title>
        <authorList>
            <person name="Scully E.D."/>
            <person name="Hoover K."/>
            <person name="Carlson J.E."/>
            <person name="Tien M."/>
            <person name="Geib S.M."/>
        </authorList>
    </citation>
    <scope>NUCLEOTIDE SEQUENCE</scope>
</reference>
<keyword evidence="3" id="KW-0964">Secreted</keyword>
<protein>
    <submittedName>
        <fullName evidence="13">Chymotrypsin</fullName>
    </submittedName>
</protein>
<evidence type="ECO:0000256" key="9">
    <source>
        <dbReference type="ARBA" id="ARBA00023157"/>
    </source>
</evidence>
<dbReference type="InterPro" id="IPR033116">
    <property type="entry name" value="TRYPSIN_SER"/>
</dbReference>
<evidence type="ECO:0000256" key="7">
    <source>
        <dbReference type="ARBA" id="ARBA00022825"/>
    </source>
</evidence>
<name>V5GNA0_ANOGL</name>
<evidence type="ECO:0000256" key="1">
    <source>
        <dbReference type="ARBA" id="ARBA00004613"/>
    </source>
</evidence>
<keyword evidence="9" id="KW-1015">Disulfide bond</keyword>
<sequence>MILATGFLILLSVCNLSGAADWWLRQGKYVDLSPTIPRIIGGEEAVPHEYPFQVGLLINGNSFCGGSLVSNNYVLTAAHCATVISTVEIILGAHNLTADEDTQLRLTASEIHVHEQYNRTDYQNDIAILRLSETVTLNDYIQTIKLPSRSEVNNTYENTVVTRTGWGLTADLDHPESLKDISPVLKYVNVAIQPLVNCGDYYNRNIYDIAYVTELNLCTSGYKNKGTCRGDSGGPLIHNGIQIGLVSIGTTLCELCSPSIFTNVAKHLDWIEANSDVVT</sequence>
<evidence type="ECO:0000256" key="4">
    <source>
        <dbReference type="ARBA" id="ARBA00022670"/>
    </source>
</evidence>
<dbReference type="AlphaFoldDB" id="V5GNA0"/>
<evidence type="ECO:0000256" key="3">
    <source>
        <dbReference type="ARBA" id="ARBA00022525"/>
    </source>
</evidence>
<dbReference type="FunFam" id="2.40.10.10:FF:000146">
    <property type="entry name" value="Serine protease 53"/>
    <property type="match status" value="1"/>
</dbReference>
<keyword evidence="5 11" id="KW-0732">Signal</keyword>
<evidence type="ECO:0000259" key="12">
    <source>
        <dbReference type="PROSITE" id="PS50240"/>
    </source>
</evidence>
<dbReference type="InterPro" id="IPR043504">
    <property type="entry name" value="Peptidase_S1_PA_chymotrypsin"/>
</dbReference>
<feature type="domain" description="Peptidase S1" evidence="12">
    <location>
        <begin position="39"/>
        <end position="276"/>
    </location>
</feature>
<evidence type="ECO:0000256" key="6">
    <source>
        <dbReference type="ARBA" id="ARBA00022801"/>
    </source>
</evidence>
<dbReference type="InterPro" id="IPR050430">
    <property type="entry name" value="Peptidase_S1"/>
</dbReference>
<gene>
    <name evidence="13" type="primary">CTRB1</name>
</gene>
<evidence type="ECO:0000256" key="2">
    <source>
        <dbReference type="ARBA" id="ARBA00007664"/>
    </source>
</evidence>
<keyword evidence="6 10" id="KW-0378">Hydrolase</keyword>
<dbReference type="InterPro" id="IPR001314">
    <property type="entry name" value="Peptidase_S1A"/>
</dbReference>
<dbReference type="PANTHER" id="PTHR24276:SF91">
    <property type="entry name" value="AT26814P-RELATED"/>
    <property type="match status" value="1"/>
</dbReference>
<evidence type="ECO:0000313" key="13">
    <source>
        <dbReference type="EMBL" id="JAB65589.1"/>
    </source>
</evidence>
<organism evidence="13">
    <name type="scientific">Anoplophora glabripennis</name>
    <name type="common">Asian longhorn beetle</name>
    <name type="synonym">Anoplophora nobilis</name>
    <dbReference type="NCBI Taxonomy" id="217634"/>
    <lineage>
        <taxon>Eukaryota</taxon>
        <taxon>Metazoa</taxon>
        <taxon>Ecdysozoa</taxon>
        <taxon>Arthropoda</taxon>
        <taxon>Hexapoda</taxon>
        <taxon>Insecta</taxon>
        <taxon>Pterygota</taxon>
        <taxon>Neoptera</taxon>
        <taxon>Endopterygota</taxon>
        <taxon>Coleoptera</taxon>
        <taxon>Polyphaga</taxon>
        <taxon>Cucujiformia</taxon>
        <taxon>Chrysomeloidea</taxon>
        <taxon>Cerambycidae</taxon>
        <taxon>Lamiinae</taxon>
        <taxon>Lamiini</taxon>
        <taxon>Anoplophora</taxon>
    </lineage>
</organism>
<dbReference type="InterPro" id="IPR009003">
    <property type="entry name" value="Peptidase_S1_PA"/>
</dbReference>
<dbReference type="PANTHER" id="PTHR24276">
    <property type="entry name" value="POLYSERASE-RELATED"/>
    <property type="match status" value="1"/>
</dbReference>
<dbReference type="Gene3D" id="2.40.10.10">
    <property type="entry name" value="Trypsin-like serine proteases"/>
    <property type="match status" value="2"/>
</dbReference>
<feature type="signal peptide" evidence="11">
    <location>
        <begin position="1"/>
        <end position="19"/>
    </location>
</feature>
<dbReference type="EMBL" id="GALX01002877">
    <property type="protein sequence ID" value="JAB65589.1"/>
    <property type="molecule type" value="Transcribed_RNA"/>
</dbReference>
<dbReference type="GO" id="GO:0006508">
    <property type="term" value="P:proteolysis"/>
    <property type="evidence" value="ECO:0007669"/>
    <property type="project" value="UniProtKB-KW"/>
</dbReference>